<feature type="transmembrane region" description="Helical" evidence="2">
    <location>
        <begin position="14"/>
        <end position="35"/>
    </location>
</feature>
<dbReference type="Proteomes" id="UP000301475">
    <property type="component" value="Chromosome"/>
</dbReference>
<protein>
    <submittedName>
        <fullName evidence="4">LytR family transcriptional regulator</fullName>
    </submittedName>
</protein>
<comment type="similarity">
    <text evidence="1">Belongs to the LytR/CpsA/Psr (LCP) family.</text>
</comment>
<dbReference type="EMBL" id="CP039381">
    <property type="protein sequence ID" value="QCT07005.1"/>
    <property type="molecule type" value="Genomic_DNA"/>
</dbReference>
<accession>A0A4P8XV78</accession>
<evidence type="ECO:0000259" key="3">
    <source>
        <dbReference type="Pfam" id="PF03816"/>
    </source>
</evidence>
<name>A0A4P8XV78_9FIRM</name>
<evidence type="ECO:0000313" key="5">
    <source>
        <dbReference type="Proteomes" id="UP000301475"/>
    </source>
</evidence>
<dbReference type="KEGG" id="ruj:E5Z56_06350"/>
<dbReference type="Pfam" id="PF03816">
    <property type="entry name" value="LytR_cpsA_psr"/>
    <property type="match status" value="1"/>
</dbReference>
<dbReference type="AlphaFoldDB" id="A0A4P8XV78"/>
<keyword evidence="2" id="KW-0812">Transmembrane</keyword>
<keyword evidence="5" id="KW-1185">Reference proteome</keyword>
<organism evidence="4 5">
    <name type="scientific">Ruminococcus bovis</name>
    <dbReference type="NCBI Taxonomy" id="2564099"/>
    <lineage>
        <taxon>Bacteria</taxon>
        <taxon>Bacillati</taxon>
        <taxon>Bacillota</taxon>
        <taxon>Clostridia</taxon>
        <taxon>Eubacteriales</taxon>
        <taxon>Oscillospiraceae</taxon>
        <taxon>Ruminococcus</taxon>
    </lineage>
</organism>
<gene>
    <name evidence="4" type="ORF">E5Z56_06350</name>
</gene>
<dbReference type="Gene3D" id="3.40.630.190">
    <property type="entry name" value="LCP protein"/>
    <property type="match status" value="1"/>
</dbReference>
<feature type="domain" description="Cell envelope-related transcriptional attenuator" evidence="3">
    <location>
        <begin position="94"/>
        <end position="248"/>
    </location>
</feature>
<keyword evidence="2" id="KW-1133">Transmembrane helix</keyword>
<dbReference type="OrthoDB" id="9782542at2"/>
<keyword evidence="2" id="KW-0472">Membrane</keyword>
<sequence>MSTYKDNKKLKKNLLIVGIILVIGVCFGVGMYFLLDAKEPIKLTSKGTESSEIVKIGNVKCIPKKDIKTYLFMGVDQRGELTKIKKYNGTGQCDVLKVLVLDDKNKTYKTLTINRDTMVDMLVYNENGESIGEMNGQIALAHANGDVADFGSKVTKEVVSKFLNRQVIDGYVALNMDSIKVLNHLADGVTVKITDDFSKSDKTLKKGETVKLNDNQAYHYVHDRKNVADGTNENRMARQEVYLNELKSTYMDKFNKSNKFVETVYKEVEKYMNTDMSLSKMSKVALKLSKYKEVEGPTLEGTSKMGDFGFMEFRVDKNSLNNAIIDLFYDKVEK</sequence>
<dbReference type="PANTHER" id="PTHR33392:SF6">
    <property type="entry name" value="POLYISOPRENYL-TEICHOIC ACID--PEPTIDOGLYCAN TEICHOIC ACID TRANSFERASE TAGU"/>
    <property type="match status" value="1"/>
</dbReference>
<evidence type="ECO:0000313" key="4">
    <source>
        <dbReference type="EMBL" id="QCT07005.1"/>
    </source>
</evidence>
<reference evidence="4 5" key="1">
    <citation type="submission" date="2019-04" db="EMBL/GenBank/DDBJ databases">
        <authorList>
            <person name="Embree M."/>
            <person name="Gaffney J.R."/>
        </authorList>
    </citation>
    <scope>NUCLEOTIDE SEQUENCE [LARGE SCALE GENOMIC DNA]</scope>
    <source>
        <strain evidence="4 5">JE7A12</strain>
    </source>
</reference>
<dbReference type="InterPro" id="IPR050922">
    <property type="entry name" value="LytR/CpsA/Psr_CW_biosynth"/>
</dbReference>
<evidence type="ECO:0000256" key="1">
    <source>
        <dbReference type="ARBA" id="ARBA00006068"/>
    </source>
</evidence>
<proteinExistence type="inferred from homology"/>
<dbReference type="InterPro" id="IPR004474">
    <property type="entry name" value="LytR_CpsA_psr"/>
</dbReference>
<dbReference type="PANTHER" id="PTHR33392">
    <property type="entry name" value="POLYISOPRENYL-TEICHOIC ACID--PEPTIDOGLYCAN TEICHOIC ACID TRANSFERASE TAGU"/>
    <property type="match status" value="1"/>
</dbReference>
<dbReference type="RefSeq" id="WP_138157074.1">
    <property type="nucleotide sequence ID" value="NZ_CP039381.1"/>
</dbReference>
<evidence type="ECO:0000256" key="2">
    <source>
        <dbReference type="SAM" id="Phobius"/>
    </source>
</evidence>